<evidence type="ECO:0000313" key="1">
    <source>
        <dbReference type="EMBL" id="AJQ97472.1"/>
    </source>
</evidence>
<proteinExistence type="predicted"/>
<dbReference type="EMBL" id="CP007142">
    <property type="protein sequence ID" value="AJQ97472.1"/>
    <property type="molecule type" value="Genomic_DNA"/>
</dbReference>
<keyword evidence="2" id="KW-1185">Reference proteome</keyword>
<dbReference type="AlphaFoldDB" id="A0A0C5VS37"/>
<protein>
    <submittedName>
        <fullName evidence="1">Uncharacterized protein</fullName>
    </submittedName>
</protein>
<sequence>MMSDWKTYKPVSSVTSLIEIEITVYVSRAHGTVSPASMFSG</sequence>
<accession>A0A0C5VS37</accession>
<dbReference type="KEGG" id="gsn:YC6258_05442"/>
<reference evidence="1 2" key="1">
    <citation type="submission" date="2014-01" db="EMBL/GenBank/DDBJ databases">
        <title>Full genme sequencing of cellulolytic bacterium Gynuella sunshinyii YC6258T gen. nov., sp. nov.</title>
        <authorList>
            <person name="Khan H."/>
            <person name="Chung E.J."/>
            <person name="Chung Y.R."/>
        </authorList>
    </citation>
    <scope>NUCLEOTIDE SEQUENCE [LARGE SCALE GENOMIC DNA]</scope>
    <source>
        <strain evidence="1 2">YC6258</strain>
    </source>
</reference>
<gene>
    <name evidence="1" type="ORF">YC6258_05442</name>
</gene>
<dbReference type="HOGENOM" id="CLU_3270808_0_0_6"/>
<evidence type="ECO:0000313" key="2">
    <source>
        <dbReference type="Proteomes" id="UP000032266"/>
    </source>
</evidence>
<organism evidence="1 2">
    <name type="scientific">Gynuella sunshinyii YC6258</name>
    <dbReference type="NCBI Taxonomy" id="1445510"/>
    <lineage>
        <taxon>Bacteria</taxon>
        <taxon>Pseudomonadati</taxon>
        <taxon>Pseudomonadota</taxon>
        <taxon>Gammaproteobacteria</taxon>
        <taxon>Oceanospirillales</taxon>
        <taxon>Saccharospirillaceae</taxon>
        <taxon>Gynuella</taxon>
    </lineage>
</organism>
<name>A0A0C5VS37_9GAMM</name>
<dbReference type="Proteomes" id="UP000032266">
    <property type="component" value="Chromosome"/>
</dbReference>